<dbReference type="Gene3D" id="1.10.3520.10">
    <property type="entry name" value="Glycolipid transfer protein"/>
    <property type="match status" value="1"/>
</dbReference>
<dbReference type="InterPro" id="IPR036497">
    <property type="entry name" value="GLTP_sf"/>
</dbReference>
<dbReference type="GO" id="GO:0035627">
    <property type="term" value="P:ceramide transport"/>
    <property type="evidence" value="ECO:0000318"/>
    <property type="project" value="GO_Central"/>
</dbReference>
<dbReference type="HOGENOM" id="CLU_079400_0_0_1"/>
<dbReference type="SUPFAM" id="SSF110004">
    <property type="entry name" value="Glycolipid transfer protein, GLTP"/>
    <property type="match status" value="1"/>
</dbReference>
<feature type="domain" description="Glycolipid transfer protein" evidence="2">
    <location>
        <begin position="34"/>
        <end position="180"/>
    </location>
</feature>
<name>A7F882_SCLS1</name>
<accession>A7F882</accession>
<dbReference type="eggNOG" id="KOG3221">
    <property type="taxonomic scope" value="Eukaryota"/>
</dbReference>
<dbReference type="KEGG" id="ssl:SS1G_13813"/>
<dbReference type="GO" id="GO:1902387">
    <property type="term" value="F:ceramide 1-phosphate binding"/>
    <property type="evidence" value="ECO:0000318"/>
    <property type="project" value="GO_Central"/>
</dbReference>
<dbReference type="GO" id="GO:0005829">
    <property type="term" value="C:cytosol"/>
    <property type="evidence" value="ECO:0000318"/>
    <property type="project" value="GO_Central"/>
</dbReference>
<dbReference type="GeneID" id="5481271"/>
<gene>
    <name evidence="3" type="ORF">SS1G_13813</name>
</gene>
<dbReference type="OMA" id="EMHGAEW"/>
<dbReference type="InParanoid" id="A7F882"/>
<dbReference type="Proteomes" id="UP000001312">
    <property type="component" value="Unassembled WGS sequence"/>
</dbReference>
<keyword evidence="4" id="KW-1185">Reference proteome</keyword>
<dbReference type="PANTHER" id="PTHR10219:SF25">
    <property type="entry name" value="PLECKSTRIN HOMOLOGY DOMAIN-CONTAINING FAMILY A MEMBER 8"/>
    <property type="match status" value="1"/>
</dbReference>
<dbReference type="RefSeq" id="XP_001585244.1">
    <property type="nucleotide sequence ID" value="XM_001585194.1"/>
</dbReference>
<sequence>MATVKTIPPGATFIDTLDKSFVDVPVNKEKDNAISTTEFLQAADSLTTLFDVMGSVAFNPVKNDMGGNIKKLRERQLAAPAESETLQDLVINELKTKKHTATEGLVWLVRNTPPPPHSGLDFTCIAISQNLSAPSDELSVSFRNAYGETLKPHHSFMVKPIFSAAMSACPYRKDLYVKLGDDNSKVEAALRVWLGALENLIAILKGFLDRKEAKW</sequence>
<evidence type="ECO:0000313" key="3">
    <source>
        <dbReference type="EMBL" id="EDN98953.1"/>
    </source>
</evidence>
<reference evidence="4" key="1">
    <citation type="journal article" date="2011" name="PLoS Genet.">
        <title>Genomic analysis of the necrotrophic fungal pathogens Sclerotinia sclerotiorum and Botrytis cinerea.</title>
        <authorList>
            <person name="Amselem J."/>
            <person name="Cuomo C.A."/>
            <person name="van Kan J.A."/>
            <person name="Viaud M."/>
            <person name="Benito E.P."/>
            <person name="Couloux A."/>
            <person name="Coutinho P.M."/>
            <person name="de Vries R.P."/>
            <person name="Dyer P.S."/>
            <person name="Fillinger S."/>
            <person name="Fournier E."/>
            <person name="Gout L."/>
            <person name="Hahn M."/>
            <person name="Kohn L."/>
            <person name="Lapalu N."/>
            <person name="Plummer K.M."/>
            <person name="Pradier J.M."/>
            <person name="Quevillon E."/>
            <person name="Sharon A."/>
            <person name="Simon A."/>
            <person name="ten Have A."/>
            <person name="Tudzynski B."/>
            <person name="Tudzynski P."/>
            <person name="Wincker P."/>
            <person name="Andrew M."/>
            <person name="Anthouard V."/>
            <person name="Beever R.E."/>
            <person name="Beffa R."/>
            <person name="Benoit I."/>
            <person name="Bouzid O."/>
            <person name="Brault B."/>
            <person name="Chen Z."/>
            <person name="Choquer M."/>
            <person name="Collemare J."/>
            <person name="Cotton P."/>
            <person name="Danchin E.G."/>
            <person name="Da Silva C."/>
            <person name="Gautier A."/>
            <person name="Giraud C."/>
            <person name="Giraud T."/>
            <person name="Gonzalez C."/>
            <person name="Grossetete S."/>
            <person name="Guldener U."/>
            <person name="Henrissat B."/>
            <person name="Howlett B.J."/>
            <person name="Kodira C."/>
            <person name="Kretschmer M."/>
            <person name="Lappartient A."/>
            <person name="Leroch M."/>
            <person name="Levis C."/>
            <person name="Mauceli E."/>
            <person name="Neuveglise C."/>
            <person name="Oeser B."/>
            <person name="Pearson M."/>
            <person name="Poulain J."/>
            <person name="Poussereau N."/>
            <person name="Quesneville H."/>
            <person name="Rascle C."/>
            <person name="Schumacher J."/>
            <person name="Segurens B."/>
            <person name="Sexton A."/>
            <person name="Silva E."/>
            <person name="Sirven C."/>
            <person name="Soanes D.M."/>
            <person name="Talbot N.J."/>
            <person name="Templeton M."/>
            <person name="Yandava C."/>
            <person name="Yarden O."/>
            <person name="Zeng Q."/>
            <person name="Rollins J.A."/>
            <person name="Lebrun M.H."/>
            <person name="Dickman M."/>
        </authorList>
    </citation>
    <scope>NUCLEOTIDE SEQUENCE [LARGE SCALE GENOMIC DNA]</scope>
    <source>
        <strain evidence="4">ATCC 18683 / 1980 / Ss-1</strain>
    </source>
</reference>
<dbReference type="GO" id="GO:0120009">
    <property type="term" value="P:intermembrane lipid transfer"/>
    <property type="evidence" value="ECO:0000318"/>
    <property type="project" value="GO_Central"/>
</dbReference>
<dbReference type="PANTHER" id="PTHR10219">
    <property type="entry name" value="GLYCOLIPID TRANSFER PROTEIN-RELATED"/>
    <property type="match status" value="1"/>
</dbReference>
<evidence type="ECO:0000256" key="1">
    <source>
        <dbReference type="ARBA" id="ARBA00022448"/>
    </source>
</evidence>
<dbReference type="InterPro" id="IPR014830">
    <property type="entry name" value="Glycolipid_transfer_prot_dom"/>
</dbReference>
<dbReference type="AlphaFoldDB" id="A7F882"/>
<evidence type="ECO:0000313" key="4">
    <source>
        <dbReference type="Proteomes" id="UP000001312"/>
    </source>
</evidence>
<dbReference type="Pfam" id="PF08718">
    <property type="entry name" value="GLTP"/>
    <property type="match status" value="1"/>
</dbReference>
<dbReference type="EMBL" id="CH476647">
    <property type="protein sequence ID" value="EDN98953.1"/>
    <property type="molecule type" value="Genomic_DNA"/>
</dbReference>
<dbReference type="GO" id="GO:1902388">
    <property type="term" value="F:ceramide 1-phosphate transfer activity"/>
    <property type="evidence" value="ECO:0000318"/>
    <property type="project" value="GO_Central"/>
</dbReference>
<organism evidence="3 4">
    <name type="scientific">Sclerotinia sclerotiorum (strain ATCC 18683 / 1980 / Ss-1)</name>
    <name type="common">White mold</name>
    <name type="synonym">Whetzelinia sclerotiorum</name>
    <dbReference type="NCBI Taxonomy" id="665079"/>
    <lineage>
        <taxon>Eukaryota</taxon>
        <taxon>Fungi</taxon>
        <taxon>Dikarya</taxon>
        <taxon>Ascomycota</taxon>
        <taxon>Pezizomycotina</taxon>
        <taxon>Leotiomycetes</taxon>
        <taxon>Helotiales</taxon>
        <taxon>Sclerotiniaceae</taxon>
        <taxon>Sclerotinia</taxon>
    </lineage>
</organism>
<proteinExistence type="predicted"/>
<protein>
    <recommendedName>
        <fullName evidence="2">Glycolipid transfer protein domain-containing protein</fullName>
    </recommendedName>
</protein>
<evidence type="ECO:0000259" key="2">
    <source>
        <dbReference type="Pfam" id="PF08718"/>
    </source>
</evidence>
<keyword evidence="1" id="KW-0813">Transport</keyword>
<dbReference type="FunFam" id="1.10.3520.10:FF:000001">
    <property type="entry name" value="Pleckstrin domain-containing family A member 8"/>
    <property type="match status" value="1"/>
</dbReference>
<dbReference type="STRING" id="665079.A7F882"/>